<dbReference type="AlphaFoldDB" id="A0A060BN16"/>
<proteinExistence type="inferred from homology"/>
<comment type="function">
    <text evidence="1">Is involved in generating a small heat-stable compound (Nod), an acylated oligomer of N-acetylglucosamine, that stimulates mitosis in various plant protoplasts.</text>
</comment>
<feature type="domain" description="NodB homology" evidence="5">
    <location>
        <begin position="1"/>
        <end position="166"/>
    </location>
</feature>
<dbReference type="InterPro" id="IPR002509">
    <property type="entry name" value="NODB_dom"/>
</dbReference>
<feature type="non-terminal residue" evidence="6">
    <location>
        <position position="166"/>
    </location>
</feature>
<dbReference type="PROSITE" id="PS51677">
    <property type="entry name" value="NODB"/>
    <property type="match status" value="1"/>
</dbReference>
<dbReference type="EMBL" id="KF118427">
    <property type="protein sequence ID" value="AIA85688.1"/>
    <property type="molecule type" value="Genomic_DNA"/>
</dbReference>
<sequence length="166" mass="18763">MEKAPWLAQDILARGHEISAHSYRWEGHSLMEETHERAIIQKTVDVIEAACGQRPLGWHTKGSPSPNTRRLLAEAGFVYDSDAFDDDLPRIQRVGERDLVIVPYAFDTNDMRFQGGLQGKFLIADHFAQVCIDAFDTLWEEGETQPAMMSIGVHPRFSGRPSRIRG</sequence>
<dbReference type="GO" id="GO:0016810">
    <property type="term" value="F:hydrolase activity, acting on carbon-nitrogen (but not peptide) bonds"/>
    <property type="evidence" value="ECO:0007669"/>
    <property type="project" value="InterPro"/>
</dbReference>
<dbReference type="PANTHER" id="PTHR43123">
    <property type="entry name" value="POLYSACCHARIDE DEACETYLASE-RELATED"/>
    <property type="match status" value="1"/>
</dbReference>
<accession>A0A060BN16</accession>
<dbReference type="PANTHER" id="PTHR43123:SF1">
    <property type="entry name" value="POLYSACCHARIDE DEACETYLASE-RELATED"/>
    <property type="match status" value="1"/>
</dbReference>
<dbReference type="InterPro" id="IPR011330">
    <property type="entry name" value="Glyco_hydro/deAcase_b/a-brl"/>
</dbReference>
<evidence type="ECO:0000256" key="3">
    <source>
        <dbReference type="ARBA" id="ARBA00020071"/>
    </source>
</evidence>
<evidence type="ECO:0000256" key="1">
    <source>
        <dbReference type="ARBA" id="ARBA00003236"/>
    </source>
</evidence>
<comment type="similarity">
    <text evidence="2">Belongs to the polysaccharide deacetylase family.</text>
</comment>
<evidence type="ECO:0000256" key="2">
    <source>
        <dbReference type="ARBA" id="ARBA00010973"/>
    </source>
</evidence>
<reference evidence="6" key="1">
    <citation type="journal article" date="2013" name="Environ. Microbiol.">
        <title>Seasonally variable intestinal metagenomes of the red palm weevil (Rhynchophorus ferrugineus).</title>
        <authorList>
            <person name="Jia S."/>
            <person name="Zhang X."/>
            <person name="Zhang G."/>
            <person name="Yin A."/>
            <person name="Zhang S."/>
            <person name="Li F."/>
            <person name="Wang L."/>
            <person name="Zhao D."/>
            <person name="Yun Q."/>
            <person name="Tala"/>
            <person name="Wang J."/>
            <person name="Sun G."/>
            <person name="Baabdullah M."/>
            <person name="Yu X."/>
            <person name="Hu S."/>
            <person name="Al-Mssallem I.S."/>
            <person name="Yu J."/>
        </authorList>
    </citation>
    <scope>NUCLEOTIDE SEQUENCE</scope>
</reference>
<protein>
    <recommendedName>
        <fullName evidence="3">Chitooligosaccharide deacetylase</fullName>
    </recommendedName>
    <alternativeName>
        <fullName evidence="4">Nodulation protein B</fullName>
    </alternativeName>
</protein>
<evidence type="ECO:0000313" key="6">
    <source>
        <dbReference type="EMBL" id="AIA85688.1"/>
    </source>
</evidence>
<organism evidence="6">
    <name type="scientific">uncultured Azorhizobium sp</name>
    <dbReference type="NCBI Taxonomy" id="378177"/>
    <lineage>
        <taxon>Bacteria</taxon>
        <taxon>Pseudomonadati</taxon>
        <taxon>Pseudomonadota</taxon>
        <taxon>Alphaproteobacteria</taxon>
        <taxon>Hyphomicrobiales</taxon>
        <taxon>Xanthobacteraceae</taxon>
        <taxon>Azorhizobium</taxon>
        <taxon>environmental samples</taxon>
    </lineage>
</organism>
<dbReference type="Pfam" id="PF01522">
    <property type="entry name" value="Polysacc_deac_1"/>
    <property type="match status" value="1"/>
</dbReference>
<dbReference type="SUPFAM" id="SSF88713">
    <property type="entry name" value="Glycoside hydrolase/deacetylase"/>
    <property type="match status" value="1"/>
</dbReference>
<evidence type="ECO:0000256" key="4">
    <source>
        <dbReference type="ARBA" id="ARBA00032976"/>
    </source>
</evidence>
<evidence type="ECO:0000259" key="5">
    <source>
        <dbReference type="PROSITE" id="PS51677"/>
    </source>
</evidence>
<dbReference type="Gene3D" id="3.20.20.370">
    <property type="entry name" value="Glycoside hydrolase/deacetylase"/>
    <property type="match status" value="1"/>
</dbReference>
<dbReference type="GO" id="GO:0005975">
    <property type="term" value="P:carbohydrate metabolic process"/>
    <property type="evidence" value="ECO:0007669"/>
    <property type="project" value="InterPro"/>
</dbReference>
<name>A0A060BN16_9HYPH</name>